<dbReference type="GO" id="GO:0022900">
    <property type="term" value="P:electron transport chain"/>
    <property type="evidence" value="ECO:0007669"/>
    <property type="project" value="UniProtKB-UniRule"/>
</dbReference>
<dbReference type="InterPro" id="IPR017896">
    <property type="entry name" value="4Fe4S_Fe-S-bd"/>
</dbReference>
<gene>
    <name evidence="11" type="primary">rsxC</name>
    <name evidence="8" type="synonym">rnfC</name>
    <name evidence="11" type="ORF">FCL42_12930</name>
</gene>
<evidence type="ECO:0000313" key="11">
    <source>
        <dbReference type="EMBL" id="TKB54289.1"/>
    </source>
</evidence>
<feature type="binding site" evidence="8">
    <location>
        <position position="385"/>
    </location>
    <ligand>
        <name>[4Fe-4S] cluster</name>
        <dbReference type="ChEBI" id="CHEBI:49883"/>
        <label>1</label>
    </ligand>
</feature>
<dbReference type="NCBIfam" id="NF003454">
    <property type="entry name" value="PRK05035.1"/>
    <property type="match status" value="1"/>
</dbReference>
<comment type="subcellular location">
    <subcellularLocation>
        <location evidence="8">Cell inner membrane</location>
        <topology evidence="8">Peripheral membrane protein</topology>
    </subcellularLocation>
</comment>
<comment type="function">
    <text evidence="8">Part of a membrane-bound complex that couples electron transfer with translocation of ions across the membrane.</text>
</comment>
<evidence type="ECO:0000256" key="5">
    <source>
        <dbReference type="ARBA" id="ARBA00022982"/>
    </source>
</evidence>
<dbReference type="SUPFAM" id="SSF46548">
    <property type="entry name" value="alpha-helical ferredoxin"/>
    <property type="match status" value="1"/>
</dbReference>
<feature type="domain" description="4Fe-4S ferredoxin-type" evidence="10">
    <location>
        <begin position="412"/>
        <end position="441"/>
    </location>
</feature>
<dbReference type="SUPFAM" id="SSF142019">
    <property type="entry name" value="Nqo1 FMN-binding domain-like"/>
    <property type="match status" value="1"/>
</dbReference>
<feature type="binding site" evidence="8">
    <location>
        <position position="431"/>
    </location>
    <ligand>
        <name>[4Fe-4S] cluster</name>
        <dbReference type="ChEBI" id="CHEBI:49883"/>
        <label>1</label>
    </ligand>
</feature>
<feature type="compositionally biased region" description="Low complexity" evidence="9">
    <location>
        <begin position="543"/>
        <end position="556"/>
    </location>
</feature>
<dbReference type="InterPro" id="IPR026902">
    <property type="entry name" value="RnfC_N"/>
</dbReference>
<feature type="compositionally biased region" description="Low complexity" evidence="9">
    <location>
        <begin position="689"/>
        <end position="717"/>
    </location>
</feature>
<feature type="region of interest" description="Disordered" evidence="9">
    <location>
        <begin position="473"/>
        <end position="556"/>
    </location>
</feature>
<dbReference type="RefSeq" id="WP_136863838.1">
    <property type="nucleotide sequence ID" value="NZ_SWCJ01000009.1"/>
</dbReference>
<dbReference type="Gene3D" id="3.30.70.20">
    <property type="match status" value="1"/>
</dbReference>
<dbReference type="PROSITE" id="PS51379">
    <property type="entry name" value="4FE4S_FER_2"/>
    <property type="match status" value="2"/>
</dbReference>
<dbReference type="Pfam" id="PF13375">
    <property type="entry name" value="RnfC_N"/>
    <property type="match status" value="1"/>
</dbReference>
<accession>A0A4U1BPF9</accession>
<comment type="cofactor">
    <cofactor evidence="8">
        <name>[4Fe-4S] cluster</name>
        <dbReference type="ChEBI" id="CHEBI:49883"/>
    </cofactor>
    <text evidence="8">Binds 2 [4Fe-4S] clusters per subunit.</text>
</comment>
<feature type="compositionally biased region" description="Low complexity" evidence="9">
    <location>
        <begin position="831"/>
        <end position="869"/>
    </location>
</feature>
<keyword evidence="1 8" id="KW-0813">Transport</keyword>
<dbReference type="InterPro" id="IPR037225">
    <property type="entry name" value="Nuo51_FMN-bd_sf"/>
</dbReference>
<dbReference type="EMBL" id="SWCJ01000009">
    <property type="protein sequence ID" value="TKB54289.1"/>
    <property type="molecule type" value="Genomic_DNA"/>
</dbReference>
<keyword evidence="7 8" id="KW-0411">Iron-sulfur</keyword>
<evidence type="ECO:0000259" key="10">
    <source>
        <dbReference type="PROSITE" id="PS51379"/>
    </source>
</evidence>
<dbReference type="GO" id="GO:0005886">
    <property type="term" value="C:plasma membrane"/>
    <property type="evidence" value="ECO:0007669"/>
    <property type="project" value="UniProtKB-SubCell"/>
</dbReference>
<feature type="region of interest" description="Disordered" evidence="9">
    <location>
        <begin position="571"/>
        <end position="877"/>
    </location>
</feature>
<protein>
    <recommendedName>
        <fullName evidence="8">Ion-translocating oxidoreductase complex subunit C</fullName>
        <ecNumber evidence="8">7.-.-.-</ecNumber>
    </recommendedName>
    <alternativeName>
        <fullName evidence="8">Rnf electron transport complex subunit C</fullName>
    </alternativeName>
</protein>
<keyword evidence="8" id="KW-1003">Cell membrane</keyword>
<reference evidence="11 12" key="1">
    <citation type="submission" date="2019-04" db="EMBL/GenBank/DDBJ databases">
        <authorList>
            <person name="Hwang J.C."/>
        </authorList>
    </citation>
    <scope>NUCLEOTIDE SEQUENCE [LARGE SCALE GENOMIC DNA]</scope>
    <source>
        <strain evidence="11 12">IMCC35002</strain>
    </source>
</reference>
<dbReference type="Pfam" id="PF12838">
    <property type="entry name" value="Fer4_7"/>
    <property type="match status" value="1"/>
</dbReference>
<evidence type="ECO:0000256" key="1">
    <source>
        <dbReference type="ARBA" id="ARBA00022448"/>
    </source>
</evidence>
<dbReference type="OrthoDB" id="9767754at2"/>
<keyword evidence="8" id="KW-0997">Cell inner membrane</keyword>
<feature type="compositionally biased region" description="Low complexity" evidence="9">
    <location>
        <begin position="773"/>
        <end position="812"/>
    </location>
</feature>
<keyword evidence="6 8" id="KW-0408">Iron</keyword>
<feature type="compositionally biased region" description="Basic and acidic residues" evidence="9">
    <location>
        <begin position="759"/>
        <end position="772"/>
    </location>
</feature>
<evidence type="ECO:0000256" key="7">
    <source>
        <dbReference type="ARBA" id="ARBA00023014"/>
    </source>
</evidence>
<comment type="similarity">
    <text evidence="8">Belongs to the 4Fe4S bacterial-type ferredoxin family. RnfC subfamily.</text>
</comment>
<dbReference type="Proteomes" id="UP000305675">
    <property type="component" value="Unassembled WGS sequence"/>
</dbReference>
<evidence type="ECO:0000256" key="6">
    <source>
        <dbReference type="ARBA" id="ARBA00023004"/>
    </source>
</evidence>
<dbReference type="GO" id="GO:0051539">
    <property type="term" value="F:4 iron, 4 sulfur cluster binding"/>
    <property type="evidence" value="ECO:0007669"/>
    <property type="project" value="UniProtKB-KW"/>
</dbReference>
<evidence type="ECO:0000256" key="8">
    <source>
        <dbReference type="HAMAP-Rule" id="MF_00461"/>
    </source>
</evidence>
<evidence type="ECO:0000256" key="4">
    <source>
        <dbReference type="ARBA" id="ARBA00022737"/>
    </source>
</evidence>
<keyword evidence="2 8" id="KW-0004">4Fe-4S</keyword>
<dbReference type="NCBIfam" id="TIGR01945">
    <property type="entry name" value="rnfC"/>
    <property type="match status" value="1"/>
</dbReference>
<evidence type="ECO:0000256" key="9">
    <source>
        <dbReference type="SAM" id="MobiDB-lite"/>
    </source>
</evidence>
<evidence type="ECO:0000313" key="12">
    <source>
        <dbReference type="Proteomes" id="UP000305675"/>
    </source>
</evidence>
<comment type="caution">
    <text evidence="11">The sequence shown here is derived from an EMBL/GenBank/DDBJ whole genome shotgun (WGS) entry which is preliminary data.</text>
</comment>
<dbReference type="PANTHER" id="PTHR43034">
    <property type="entry name" value="ION-TRANSLOCATING OXIDOREDUCTASE COMPLEX SUBUNIT C"/>
    <property type="match status" value="1"/>
</dbReference>
<keyword evidence="3 8" id="KW-0479">Metal-binding</keyword>
<dbReference type="PANTHER" id="PTHR43034:SF2">
    <property type="entry name" value="ION-TRANSLOCATING OXIDOREDUCTASE COMPLEX SUBUNIT C"/>
    <property type="match status" value="1"/>
</dbReference>
<dbReference type="GO" id="GO:0009055">
    <property type="term" value="F:electron transfer activity"/>
    <property type="evidence" value="ECO:0007669"/>
    <property type="project" value="InterPro"/>
</dbReference>
<keyword evidence="8" id="KW-1278">Translocase</keyword>
<feature type="binding site" evidence="8">
    <location>
        <position position="427"/>
    </location>
    <ligand>
        <name>[4Fe-4S] cluster</name>
        <dbReference type="ChEBI" id="CHEBI:49883"/>
        <label>2</label>
    </ligand>
</feature>
<feature type="binding site" evidence="8">
    <location>
        <position position="388"/>
    </location>
    <ligand>
        <name>[4Fe-4S] cluster</name>
        <dbReference type="ChEBI" id="CHEBI:49883"/>
        <label>1</label>
    </ligand>
</feature>
<feature type="compositionally biased region" description="Low complexity" evidence="9">
    <location>
        <begin position="597"/>
        <end position="623"/>
    </location>
</feature>
<organism evidence="11 12">
    <name type="scientific">Ferrimonas aestuarii</name>
    <dbReference type="NCBI Taxonomy" id="2569539"/>
    <lineage>
        <taxon>Bacteria</taxon>
        <taxon>Pseudomonadati</taxon>
        <taxon>Pseudomonadota</taxon>
        <taxon>Gammaproteobacteria</taxon>
        <taxon>Alteromonadales</taxon>
        <taxon>Ferrimonadaceae</taxon>
        <taxon>Ferrimonas</taxon>
    </lineage>
</organism>
<feature type="binding site" evidence="8">
    <location>
        <position position="392"/>
    </location>
    <ligand>
        <name>[4Fe-4S] cluster</name>
        <dbReference type="ChEBI" id="CHEBI:49883"/>
        <label>2</label>
    </ligand>
</feature>
<proteinExistence type="inferred from homology"/>
<dbReference type="Gene3D" id="3.40.50.11540">
    <property type="entry name" value="NADH-ubiquinone oxidoreductase 51kDa subunit"/>
    <property type="match status" value="1"/>
</dbReference>
<feature type="compositionally biased region" description="Low complexity" evidence="9">
    <location>
        <begin position="644"/>
        <end position="668"/>
    </location>
</feature>
<evidence type="ECO:0000256" key="3">
    <source>
        <dbReference type="ARBA" id="ARBA00022723"/>
    </source>
</evidence>
<feature type="compositionally biased region" description="Basic and acidic residues" evidence="9">
    <location>
        <begin position="524"/>
        <end position="542"/>
    </location>
</feature>
<name>A0A4U1BPF9_9GAMM</name>
<feature type="compositionally biased region" description="Low complexity" evidence="9">
    <location>
        <begin position="496"/>
        <end position="507"/>
    </location>
</feature>
<dbReference type="FunFam" id="3.30.70.20:FF:000044">
    <property type="entry name" value="Ion-translocating oxidoreductase complex subunit C"/>
    <property type="match status" value="1"/>
</dbReference>
<dbReference type="EC" id="7.-.-.-" evidence="8"/>
<dbReference type="HAMAP" id="MF_00461">
    <property type="entry name" value="RsxC_RnfC"/>
    <property type="match status" value="1"/>
</dbReference>
<evidence type="ECO:0000256" key="2">
    <source>
        <dbReference type="ARBA" id="ARBA00022485"/>
    </source>
</evidence>
<dbReference type="PROSITE" id="PS00198">
    <property type="entry name" value="4FE4S_FER_1"/>
    <property type="match status" value="1"/>
</dbReference>
<feature type="binding site" evidence="8">
    <location>
        <position position="424"/>
    </location>
    <ligand>
        <name>[4Fe-4S] cluster</name>
        <dbReference type="ChEBI" id="CHEBI:49883"/>
        <label>2</label>
    </ligand>
</feature>
<dbReference type="InterPro" id="IPR017900">
    <property type="entry name" value="4Fe4S_Fe_S_CS"/>
</dbReference>
<feature type="binding site" evidence="8">
    <location>
        <position position="421"/>
    </location>
    <ligand>
        <name>[4Fe-4S] cluster</name>
        <dbReference type="ChEBI" id="CHEBI:49883"/>
        <label>2</label>
    </ligand>
</feature>
<feature type="compositionally biased region" description="Basic and acidic residues" evidence="9">
    <location>
        <begin position="473"/>
        <end position="483"/>
    </location>
</feature>
<feature type="compositionally biased region" description="Basic and acidic residues" evidence="9">
    <location>
        <begin position="587"/>
        <end position="596"/>
    </location>
</feature>
<dbReference type="GO" id="GO:0046872">
    <property type="term" value="F:metal ion binding"/>
    <property type="evidence" value="ECO:0007669"/>
    <property type="project" value="UniProtKB-KW"/>
</dbReference>
<keyword evidence="12" id="KW-1185">Reference proteome</keyword>
<keyword evidence="5 8" id="KW-0249">Electron transport</keyword>
<dbReference type="Pfam" id="PF01512">
    <property type="entry name" value="Complex1_51K"/>
    <property type="match status" value="1"/>
</dbReference>
<keyword evidence="4 8" id="KW-0677">Repeat</keyword>
<dbReference type="InterPro" id="IPR011538">
    <property type="entry name" value="Nuo51_FMN-bd"/>
</dbReference>
<comment type="subunit">
    <text evidence="8">The complex is composed of six subunits: RnfA, RnfB, RnfC, RnfD, RnfE and RnfG.</text>
</comment>
<sequence>MQTLIEQIDSGTLWSFPGGIHPAENKTLSNQTPIEMLPLPERLYIPITQHIGAPGGLLVKVGDHVLKGQPLTAPTSPMALPVHAPTSGTIEAIGNWISAHPSGLEETTITLVADGQDSWIERSPIDTLDGLDNTAILAKILNAGVAGLGGATFPSHIKLSPYKPTELLLINAAECEPYITADDLLMREFAAEIIKGLSVLDTLLSPKRILFGIEDNKPQAIAAIKQAIANSDFDDTQLQLKVIPTKYPSGSEKQLIQILTGQEVPSGKIPAELGIVMHNVGSVFAIKRAVFDDEPLIERVVTVTGERTKAPGNYWVRLGTPIDWLLKQTKFKPQLLGQKVIMGGPMMGFTLPNLKAPVIKSTNCLLLPSRSELPNRNRELACIRCGECAKACPQQLLPQQLYWHAKAKELDKAKALNLNDCIECGACAFVCPSEIPLVQYYRVAKSEIRQDALKQQKSEAAKIRFDARQARLEKEKQERENRHKAASARRKATTPAADSDAVKAALARIKGKQDEQAPAQDMAALREQRKAEARARKAEKAQLADAAPAATDAKPASQNAAVAAAIARAKAKKAASQGDAPQAATSEADKPADPKKAAVAAAIARAKAKQAAAAGTANASKSANTDSNTEAAPSKAATSDPRKAAVAAAIAKAKAKQAAQQGAKQAKATGNEPKPAEPSAEIAREPETAPAADPRKAAVAAAIAKAKAKQAAKQAKATGDEPKPAEPSAEMDSKTKTAPAADPRKAAVAAAIAKAKAKQAAEKAKASGDELKPAAPSAEIASEPETAPAADPRKAAVAAAIAKAKAKQAAPKAAEKAKAAGGEPTPAAPQAEAGSETEAAPAAAATSDPRKAAIARAIAKAKAKQAAQQNNTDNTEN</sequence>
<feature type="domain" description="4Fe-4S ferredoxin-type" evidence="10">
    <location>
        <begin position="372"/>
        <end position="402"/>
    </location>
</feature>
<dbReference type="AlphaFoldDB" id="A0A4U1BPF9"/>
<dbReference type="InterPro" id="IPR010208">
    <property type="entry name" value="Ion_transpt_RnfC/RsxC"/>
</dbReference>
<feature type="compositionally biased region" description="Low complexity" evidence="9">
    <location>
        <begin position="736"/>
        <end position="754"/>
    </location>
</feature>
<feature type="binding site" evidence="8">
    <location>
        <position position="382"/>
    </location>
    <ligand>
        <name>[4Fe-4S] cluster</name>
        <dbReference type="ChEBI" id="CHEBI:49883"/>
        <label>1</label>
    </ligand>
</feature>
<keyword evidence="8" id="KW-0472">Membrane</keyword>